<feature type="compositionally biased region" description="Basic and acidic residues" evidence="1">
    <location>
        <begin position="634"/>
        <end position="648"/>
    </location>
</feature>
<gene>
    <name evidence="3" type="ORF">WSI_05635</name>
</gene>
<dbReference type="Proteomes" id="UP000011820">
    <property type="component" value="Chromosome"/>
</dbReference>
<proteinExistence type="predicted"/>
<name>A0ABM5NH88_LIBAS</name>
<keyword evidence="4" id="KW-1185">Reference proteome</keyword>
<evidence type="ECO:0000313" key="4">
    <source>
        <dbReference type="Proteomes" id="UP000011820"/>
    </source>
</evidence>
<sequence>MGFWNSITSIAATVGAGLATVATAAALATPIGWVGAAVAGVGAAVVGAGASDLAMHKMREQEEEEKKASEKRIKEETEKLLISKDPEVLERLRVMNELATSIDYQTNNLDQDKIPSEDVAKTITSIQDNIKHLREFIIAWSSDLNPHKDRYDYIVGPIEQRLKKVSERYERVVSRDLTLVIEAGLKDLKEVGDTLKRLAETGEVILSDKSDRLLYRFMDMVETKDEHKINKQVRDALESAGFDLESTQENIRKVESALINNNMKDAFRFLELAQKSKETADSHIIEAIDVGTKLKENTPPNTFTSISKVLLKSNNMQDVVFTKIKEVVKKHVNAELGHRKLRGLAFDHTYFNDKLNQFLKEIKNHQKEYDESEKGSSKARYHAAYAHIYWDLANDWVNGRVGDKSDEWARTSTNIASWIGRITRTEGLGGVTYDQIKQLRDLASKVKADYHWAEIRHGNRFKAETRLAYSTIANVANFTSELKQATVLARANAQEEKQRREQEAKEKDDREKADKEAKEKADREKADKELQEKTPIKAEGDDFGLGLPSVPTHSVKLPPKEEELEEVKEEAEPAKDEGKKGKEPGTTETDDREETERKNQDILDNSLLAGKTHTKNETPAIPTAKAPPAQAHKGIQDKKPQDQREKPLASDIGVGESDYAGIKLTKKEKELQEQEENLRVAEIIQQSRMQSEDLQEKAWDSYKEWKSLSPDEIKQRFQKYAKVFYRSYSPVDGSYKGTQESDKAINHFLDNDFGYYRIHNFLSQWSPLGLMYEKDELHGVEAVYQKLDVLFRHCIENLRANKNAVDAMSKAVEAGESSVRKHSFEVLSSKHQKSVIAVNNFIKEITHHTRRLVKEDPKRGKSESYLSDIRSELQKVNKTVMDIRIKLRLYGIFQDIPQEQPPLYTIISGSEKILQGDYTFPPLSSLDVQSKFDSSYSKLFEIFYGDWTNNAIKEERYWTIYAFERSLKNQAHLNAEVERLSGLAQQPSDSTADLKELQTQLSRAKKYKESNDERIVSFIRSEFEREIKELKSVIEADAKENPNPNKNQKKLQKTREKLVAQLSSRLKELNIDNAYGLWNEYKEDFKASFEYPLGTYEPAILGAMKDMDRLHPIYSVSKTIQKAGGDPSLMMDYEKVEPSDVMAGLPDDLAKRFKALLSWKGWHQLTPAPKISTPSFEVSSYVNPKRMHADTESDIYFEEFKRSLSSWEDEPRIEVERDATLPRLAKDDGSKEDEYEGGANERYVCIPSMDTSESFNSTMGKKRRIFKVVVRVINTADLEVGILGFPIVPVEELRGKPKTGEFEVLVPSDASLNPEIIIRQKTGGYFCLTSITAHTQFEGERYEHRHG</sequence>
<feature type="compositionally biased region" description="Basic and acidic residues" evidence="1">
    <location>
        <begin position="493"/>
        <end position="540"/>
    </location>
</feature>
<feature type="compositionally biased region" description="Low complexity" evidence="1">
    <location>
        <begin position="619"/>
        <end position="631"/>
    </location>
</feature>
<feature type="compositionally biased region" description="Basic and acidic residues" evidence="1">
    <location>
        <begin position="570"/>
        <end position="585"/>
    </location>
</feature>
<reference evidence="3 4" key="1">
    <citation type="journal article" date="2013" name="Genome Announc.">
        <title>Complete Genome Sequence of a Chinese Strain of 'Candidatus Liberibacter asiaticus'.</title>
        <authorList>
            <person name="Lin H."/>
            <person name="Han C.S."/>
            <person name="Liu B."/>
            <person name="Lou B."/>
            <person name="Bai X."/>
            <person name="Deng C."/>
            <person name="Civerolo E.L."/>
            <person name="Gupta G."/>
        </authorList>
    </citation>
    <scope>NUCLEOTIDE SEQUENCE [LARGE SCALE GENOMIC DNA]</scope>
    <source>
        <strain evidence="4">gxpsy</strain>
    </source>
</reference>
<protein>
    <submittedName>
        <fullName evidence="3">Uncharacterized protein</fullName>
    </submittedName>
</protein>
<feature type="chain" id="PRO_5047316885" evidence="2">
    <location>
        <begin position="25"/>
        <end position="1347"/>
    </location>
</feature>
<evidence type="ECO:0000313" key="3">
    <source>
        <dbReference type="EMBL" id="AGH17484.1"/>
    </source>
</evidence>
<feature type="signal peptide" evidence="2">
    <location>
        <begin position="1"/>
        <end position="24"/>
    </location>
</feature>
<evidence type="ECO:0000256" key="1">
    <source>
        <dbReference type="SAM" id="MobiDB-lite"/>
    </source>
</evidence>
<feature type="region of interest" description="Disordered" evidence="1">
    <location>
        <begin position="493"/>
        <end position="654"/>
    </location>
</feature>
<dbReference type="EMBL" id="CP004005">
    <property type="protein sequence ID" value="AGH17484.1"/>
    <property type="molecule type" value="Genomic_DNA"/>
</dbReference>
<accession>A0ABM5NH88</accession>
<keyword evidence="2" id="KW-0732">Signal</keyword>
<evidence type="ECO:0000256" key="2">
    <source>
        <dbReference type="SAM" id="SignalP"/>
    </source>
</evidence>
<organism evidence="3 4">
    <name type="scientific">Candidatus Liberibacter asiaticus str. gxpsy</name>
    <dbReference type="NCBI Taxonomy" id="1174529"/>
    <lineage>
        <taxon>Bacteria</taxon>
        <taxon>Pseudomonadati</taxon>
        <taxon>Pseudomonadota</taxon>
        <taxon>Alphaproteobacteria</taxon>
        <taxon>Hyphomicrobiales</taxon>
        <taxon>Rhizobiaceae</taxon>
        <taxon>Liberibacter</taxon>
    </lineage>
</organism>